<comment type="similarity">
    <text evidence="8">Belongs to the FtsQ/DivIB family. DivIB subfamily.</text>
</comment>
<dbReference type="Pfam" id="PF08478">
    <property type="entry name" value="POTRA_1"/>
    <property type="match status" value="1"/>
</dbReference>
<dbReference type="InterPro" id="IPR005548">
    <property type="entry name" value="Cell_div_FtsQ/DivIB_C"/>
</dbReference>
<dbReference type="RefSeq" id="WP_112222936.1">
    <property type="nucleotide sequence ID" value="NZ_CP047673.1"/>
</dbReference>
<evidence type="ECO:0000256" key="6">
    <source>
        <dbReference type="ARBA" id="ARBA00023136"/>
    </source>
</evidence>
<dbReference type="InterPro" id="IPR050487">
    <property type="entry name" value="FtsQ_DivIB"/>
</dbReference>
<keyword evidence="6 8" id="KW-0472">Membrane</keyword>
<evidence type="ECO:0000256" key="8">
    <source>
        <dbReference type="HAMAP-Rule" id="MF_00912"/>
    </source>
</evidence>
<keyword evidence="11" id="KW-1185">Reference proteome</keyword>
<reference evidence="10 11" key="1">
    <citation type="submission" date="2018-06" db="EMBL/GenBank/DDBJ databases">
        <title>The draft genome sequences of strains SCU63 and S1.</title>
        <authorList>
            <person name="Gan L."/>
        </authorList>
    </citation>
    <scope>NUCLEOTIDE SEQUENCE [LARGE SCALE GENOMIC DNA]</scope>
    <source>
        <strain evidence="10 11">SCU63</strain>
    </source>
</reference>
<dbReference type="PROSITE" id="PS51779">
    <property type="entry name" value="POTRA"/>
    <property type="match status" value="1"/>
</dbReference>
<evidence type="ECO:0000256" key="1">
    <source>
        <dbReference type="ARBA" id="ARBA00004370"/>
    </source>
</evidence>
<organism evidence="10 11">
    <name type="scientific">Planococcus halotolerans</name>
    <dbReference type="NCBI Taxonomy" id="2233542"/>
    <lineage>
        <taxon>Bacteria</taxon>
        <taxon>Bacillati</taxon>
        <taxon>Bacillota</taxon>
        <taxon>Bacilli</taxon>
        <taxon>Bacillales</taxon>
        <taxon>Caryophanaceae</taxon>
        <taxon>Planococcus</taxon>
    </lineage>
</organism>
<keyword evidence="3 8" id="KW-0132">Cell division</keyword>
<dbReference type="Gene3D" id="3.10.20.310">
    <property type="entry name" value="membrane protein fhac"/>
    <property type="match status" value="1"/>
</dbReference>
<evidence type="ECO:0000256" key="2">
    <source>
        <dbReference type="ARBA" id="ARBA00022475"/>
    </source>
</evidence>
<dbReference type="PANTHER" id="PTHR37820">
    <property type="entry name" value="CELL DIVISION PROTEIN DIVIB"/>
    <property type="match status" value="1"/>
</dbReference>
<feature type="domain" description="POTRA" evidence="9">
    <location>
        <begin position="48"/>
        <end position="116"/>
    </location>
</feature>
<evidence type="ECO:0000313" key="10">
    <source>
        <dbReference type="EMBL" id="RAZ79360.1"/>
    </source>
</evidence>
<dbReference type="Proteomes" id="UP000251002">
    <property type="component" value="Unassembled WGS sequence"/>
</dbReference>
<dbReference type="InterPro" id="IPR026580">
    <property type="entry name" value="DivIB"/>
</dbReference>
<proteinExistence type="inferred from homology"/>
<protein>
    <recommendedName>
        <fullName evidence="8">Cell division protein DivIB</fullName>
    </recommendedName>
</protein>
<comment type="caution">
    <text evidence="10">The sequence shown here is derived from an EMBL/GenBank/DDBJ whole genome shotgun (WGS) entry which is preliminary data.</text>
</comment>
<keyword evidence="7 8" id="KW-0131">Cell cycle</keyword>
<evidence type="ECO:0000256" key="5">
    <source>
        <dbReference type="ARBA" id="ARBA00022989"/>
    </source>
</evidence>
<dbReference type="HAMAP" id="MF_00912">
    <property type="entry name" value="DivIB"/>
    <property type="match status" value="1"/>
</dbReference>
<dbReference type="PANTHER" id="PTHR37820:SF1">
    <property type="entry name" value="CELL DIVISION PROTEIN FTSQ"/>
    <property type="match status" value="1"/>
</dbReference>
<evidence type="ECO:0000313" key="11">
    <source>
        <dbReference type="Proteomes" id="UP000251002"/>
    </source>
</evidence>
<keyword evidence="2 8" id="KW-1003">Cell membrane</keyword>
<evidence type="ECO:0000256" key="4">
    <source>
        <dbReference type="ARBA" id="ARBA00022692"/>
    </source>
</evidence>
<feature type="transmembrane region" description="Helical" evidence="8">
    <location>
        <begin position="26"/>
        <end position="43"/>
    </location>
</feature>
<accession>A0A365L1L8</accession>
<gene>
    <name evidence="8" type="primary">divIB</name>
    <name evidence="10" type="ORF">DP120_07040</name>
</gene>
<dbReference type="Pfam" id="PF03799">
    <property type="entry name" value="FtsQ_DivIB_C"/>
    <property type="match status" value="1"/>
</dbReference>
<dbReference type="GO" id="GO:0005886">
    <property type="term" value="C:plasma membrane"/>
    <property type="evidence" value="ECO:0007669"/>
    <property type="project" value="UniProtKB-SubCell"/>
</dbReference>
<dbReference type="AlphaFoldDB" id="A0A365L1L8"/>
<evidence type="ECO:0000259" key="9">
    <source>
        <dbReference type="PROSITE" id="PS51779"/>
    </source>
</evidence>
<evidence type="ECO:0000256" key="3">
    <source>
        <dbReference type="ARBA" id="ARBA00022618"/>
    </source>
</evidence>
<dbReference type="GO" id="GO:0032153">
    <property type="term" value="C:cell division site"/>
    <property type="evidence" value="ECO:0007669"/>
    <property type="project" value="UniProtKB-UniRule"/>
</dbReference>
<evidence type="ECO:0000256" key="7">
    <source>
        <dbReference type="ARBA" id="ARBA00023306"/>
    </source>
</evidence>
<comment type="subcellular location">
    <subcellularLocation>
        <location evidence="8">Cell membrane</location>
        <topology evidence="8">Single-pass type II membrane protein</topology>
    </subcellularLocation>
    <subcellularLocation>
        <location evidence="1">Membrane</location>
    </subcellularLocation>
    <text evidence="8">Localizes to the division septum.</text>
</comment>
<dbReference type="EMBL" id="QLZR01000002">
    <property type="protein sequence ID" value="RAZ79360.1"/>
    <property type="molecule type" value="Genomic_DNA"/>
</dbReference>
<dbReference type="Gene3D" id="3.40.50.10960">
    <property type="match status" value="1"/>
</dbReference>
<comment type="function">
    <text evidence="8">Cell division protein that may be involved in stabilizing or promoting the assembly of the division complex.</text>
</comment>
<keyword evidence="5 8" id="KW-1133">Transmembrane helix</keyword>
<sequence>MEKVIDIEERIPTLRERRRKRTNRKFLALLFIFLIILAVLIYSQTKYSKIQSITVDGENLYAEAEYVKASQLAIGDSMWSFNTEEVEEAVAKLDWVHEASADKNWLTGVEITVDEYPAIGYLEKETGYQKLLSNGYAVELPVDKVDGPVFTNFENPETRGELSAQLEQLDPEVSNMLSQLILTEGETASANVTLYMTDGNEIRAKLNTLAEKLDYYPSLIAQLEDGQKGVFDMEVGITFRSFDDLYGPPKEVGEDEETEQP</sequence>
<name>A0A365L1L8_9BACL</name>
<dbReference type="GO" id="GO:0043093">
    <property type="term" value="P:FtsZ-dependent cytokinesis"/>
    <property type="evidence" value="ECO:0007669"/>
    <property type="project" value="UniProtKB-UniRule"/>
</dbReference>
<keyword evidence="4 8" id="KW-0812">Transmembrane</keyword>
<dbReference type="InterPro" id="IPR013685">
    <property type="entry name" value="POTRA_FtsQ_type"/>
</dbReference>
<dbReference type="InterPro" id="IPR034746">
    <property type="entry name" value="POTRA"/>
</dbReference>